<dbReference type="AntiFam" id="ANF00152">
    <property type="entry name" value="Shadow ORF (opposite nadB1)"/>
</dbReference>
<dbReference type="Proteomes" id="UP000788993">
    <property type="component" value="Unassembled WGS sequence"/>
</dbReference>
<evidence type="ECO:0000256" key="1">
    <source>
        <dbReference type="SAM" id="MobiDB-lite"/>
    </source>
</evidence>
<keyword evidence="4" id="KW-1185">Reference proteome</keyword>
<proteinExistence type="predicted"/>
<feature type="region of interest" description="Disordered" evidence="1">
    <location>
        <begin position="42"/>
        <end position="62"/>
    </location>
</feature>
<organism evidence="3 4">
    <name type="scientific">Ogataea polymorpha</name>
    <dbReference type="NCBI Taxonomy" id="460523"/>
    <lineage>
        <taxon>Eukaryota</taxon>
        <taxon>Fungi</taxon>
        <taxon>Dikarya</taxon>
        <taxon>Ascomycota</taxon>
        <taxon>Saccharomycotina</taxon>
        <taxon>Pichiomycetes</taxon>
        <taxon>Pichiales</taxon>
        <taxon>Pichiaceae</taxon>
        <taxon>Ogataea</taxon>
    </lineage>
</organism>
<reference evidence="3" key="1">
    <citation type="journal article" date="2021" name="Open Biol.">
        <title>Shared evolutionary footprints suggest mitochondrial oxidative damage underlies multiple complex I losses in fungi.</title>
        <authorList>
            <person name="Schikora-Tamarit M.A."/>
            <person name="Marcet-Houben M."/>
            <person name="Nosek J."/>
            <person name="Gabaldon T."/>
        </authorList>
    </citation>
    <scope>NUCLEOTIDE SEQUENCE</scope>
    <source>
        <strain evidence="3">NCAIM Y.01608</strain>
    </source>
</reference>
<evidence type="ECO:0000313" key="4">
    <source>
        <dbReference type="Proteomes" id="UP000788993"/>
    </source>
</evidence>
<name>A0A9P8NST4_9ASCO</name>
<protein>
    <submittedName>
        <fullName evidence="3">Uncharacterized protein</fullName>
    </submittedName>
</protein>
<reference evidence="3" key="2">
    <citation type="submission" date="2021-01" db="EMBL/GenBank/DDBJ databases">
        <authorList>
            <person name="Schikora-Tamarit M.A."/>
        </authorList>
    </citation>
    <scope>NUCLEOTIDE SEQUENCE</scope>
    <source>
        <strain evidence="3">NCAIM Y.01608</strain>
    </source>
</reference>
<evidence type="ECO:0000313" key="3">
    <source>
        <dbReference type="EMBL" id="KAH3659027.1"/>
    </source>
</evidence>
<dbReference type="AlphaFoldDB" id="A0A9P8NST4"/>
<dbReference type="EMBL" id="JAEUBD010001571">
    <property type="protein sequence ID" value="KAH3659027.1"/>
    <property type="molecule type" value="Genomic_DNA"/>
</dbReference>
<feature type="signal peptide" evidence="2">
    <location>
        <begin position="1"/>
        <end position="18"/>
    </location>
</feature>
<sequence>MKMSLKKFILTFIPSSLQLSIQPVRTSPTTGLKTTMRNRTLINTAPSPGLSKPSSTCRRSQTATTNPSLWMTLLAVRNGSSEDDQVQQGVGTQTVGSVHRGAGSLTTCEETWNHDVLTLFVLRKNLSRVLSWDTTHVVVHSWQNWNWLLGDVDTCENVGSLRNTWESLLQHRWRQVGQLKEHVVFVRAHTPSGVDFHGDGSRNNVSRSKILGSWSVSFHESLTLAVHQESTLTSGTLGDQTSRTINTRWVELHKLQILQWQASSADHGVSITSTGVSRGTREVGSTISTSGNDCVVSLESVQSTVLLVVSNASHTSSVVHQQVHGKELDEVVGVVSERLTVQCVQQCMSGSVRNGTGSVSLSSLTKLLGLTTKSSLIDLSLLVSGEGQTVVFKLNNRVWSLSGHVVDSVLVTKPIGTFHCVIHVPSPFVRVHVSQGRINTTLSSNGVRSCWKKLRDAGDLEALLDKTEGCTKTGTTGTNHHSIVLVIDDVIFLGHGRRSRFAIEIIVLELTEEKPRANGISRICNFGYGVSIAGTQTGVGPHAQPKLNLTRLITLCDSWSRICSCLSGCFCDKRTKSHELKARSDPEPMATPMSAVASAGASLMPSPTIATTAGFVGLFGTPWYVCCNHLILSDLP</sequence>
<accession>A0A9P8NST4</accession>
<gene>
    <name evidence="3" type="ORF">OGATHE_006753</name>
</gene>
<evidence type="ECO:0000256" key="2">
    <source>
        <dbReference type="SAM" id="SignalP"/>
    </source>
</evidence>
<keyword evidence="2" id="KW-0732">Signal</keyword>
<comment type="caution">
    <text evidence="3">The sequence shown here is derived from an EMBL/GenBank/DDBJ whole genome shotgun (WGS) entry which is preliminary data.</text>
</comment>
<feature type="chain" id="PRO_5040129365" evidence="2">
    <location>
        <begin position="19"/>
        <end position="636"/>
    </location>
</feature>